<evidence type="ECO:0000313" key="2">
    <source>
        <dbReference type="Proteomes" id="UP000325081"/>
    </source>
</evidence>
<evidence type="ECO:0000313" key="1">
    <source>
        <dbReference type="EMBL" id="GER47829.1"/>
    </source>
</evidence>
<proteinExistence type="predicted"/>
<keyword evidence="2" id="KW-1185">Reference proteome</keyword>
<dbReference type="Proteomes" id="UP000325081">
    <property type="component" value="Unassembled WGS sequence"/>
</dbReference>
<name>A0A5A7QRZ9_STRAF</name>
<reference evidence="2" key="1">
    <citation type="journal article" date="2019" name="Curr. Biol.">
        <title>Genome Sequence of Striga asiatica Provides Insight into the Evolution of Plant Parasitism.</title>
        <authorList>
            <person name="Yoshida S."/>
            <person name="Kim S."/>
            <person name="Wafula E.K."/>
            <person name="Tanskanen J."/>
            <person name="Kim Y.M."/>
            <person name="Honaas L."/>
            <person name="Yang Z."/>
            <person name="Spallek T."/>
            <person name="Conn C.E."/>
            <person name="Ichihashi Y."/>
            <person name="Cheong K."/>
            <person name="Cui S."/>
            <person name="Der J.P."/>
            <person name="Gundlach H."/>
            <person name="Jiao Y."/>
            <person name="Hori C."/>
            <person name="Ishida J.K."/>
            <person name="Kasahara H."/>
            <person name="Kiba T."/>
            <person name="Kim M.S."/>
            <person name="Koo N."/>
            <person name="Laohavisit A."/>
            <person name="Lee Y.H."/>
            <person name="Lumba S."/>
            <person name="McCourt P."/>
            <person name="Mortimer J.C."/>
            <person name="Mutuku J.M."/>
            <person name="Nomura T."/>
            <person name="Sasaki-Sekimoto Y."/>
            <person name="Seto Y."/>
            <person name="Wang Y."/>
            <person name="Wakatake T."/>
            <person name="Sakakibara H."/>
            <person name="Demura T."/>
            <person name="Yamaguchi S."/>
            <person name="Yoneyama K."/>
            <person name="Manabe R.I."/>
            <person name="Nelson D.C."/>
            <person name="Schulman A.H."/>
            <person name="Timko M.P."/>
            <person name="dePamphilis C.W."/>
            <person name="Choi D."/>
            <person name="Shirasu K."/>
        </authorList>
    </citation>
    <scope>NUCLEOTIDE SEQUENCE [LARGE SCALE GENOMIC DNA]</scope>
    <source>
        <strain evidence="2">cv. UVA1</strain>
    </source>
</reference>
<organism evidence="1 2">
    <name type="scientific">Striga asiatica</name>
    <name type="common">Asiatic witchweed</name>
    <name type="synonym">Buchnera asiatica</name>
    <dbReference type="NCBI Taxonomy" id="4170"/>
    <lineage>
        <taxon>Eukaryota</taxon>
        <taxon>Viridiplantae</taxon>
        <taxon>Streptophyta</taxon>
        <taxon>Embryophyta</taxon>
        <taxon>Tracheophyta</taxon>
        <taxon>Spermatophyta</taxon>
        <taxon>Magnoliopsida</taxon>
        <taxon>eudicotyledons</taxon>
        <taxon>Gunneridae</taxon>
        <taxon>Pentapetalae</taxon>
        <taxon>asterids</taxon>
        <taxon>lamiids</taxon>
        <taxon>Lamiales</taxon>
        <taxon>Orobanchaceae</taxon>
        <taxon>Buchnereae</taxon>
        <taxon>Striga</taxon>
    </lineage>
</organism>
<accession>A0A5A7QRZ9</accession>
<comment type="caution">
    <text evidence="1">The sequence shown here is derived from an EMBL/GenBank/DDBJ whole genome shotgun (WGS) entry which is preliminary data.</text>
</comment>
<dbReference type="AlphaFoldDB" id="A0A5A7QRZ9"/>
<dbReference type="EMBL" id="BKCP01008070">
    <property type="protein sequence ID" value="GER47829.1"/>
    <property type="molecule type" value="Genomic_DNA"/>
</dbReference>
<protein>
    <submittedName>
        <fullName evidence="1">Cytochrome c oxidase subunit 1</fullName>
    </submittedName>
</protein>
<sequence length="157" mass="17186">MKKRQMTWKVSEQILKHSFASLSFSQTPRSRSFDSFLSPKLLLLTRPQSSSPPKSHSFASLPLSQSHFRSLAVAPIIACTSAPNRPRLLRSGQELTPVLDLSVEGVDLGVGGAAFPCTRFTIKAQQIFVSLSIKMSSQEKMDESTGPIDNAPNEIPT</sequence>
<gene>
    <name evidence="1" type="ORF">STAS_24967</name>
</gene>